<dbReference type="STRING" id="65499.SAMN04488000_12710"/>
<evidence type="ECO:0000313" key="8">
    <source>
        <dbReference type="EMBL" id="SES40591.1"/>
    </source>
</evidence>
<dbReference type="RefSeq" id="WP_177230183.1">
    <property type="nucleotide sequence ID" value="NZ_FOFV01000027.1"/>
</dbReference>
<dbReference type="PRINTS" id="PR00862">
    <property type="entry name" value="PROLIGOPTASE"/>
</dbReference>
<protein>
    <recommendedName>
        <fullName evidence="2">prolyl oligopeptidase</fullName>
        <ecNumber evidence="2">3.4.21.26</ecNumber>
    </recommendedName>
</protein>
<comment type="catalytic activity">
    <reaction evidence="1">
        <text>Hydrolysis of Pro-|-Xaa &gt;&gt; Ala-|-Xaa in oligopeptides.</text>
        <dbReference type="EC" id="3.4.21.26"/>
    </reaction>
</comment>
<evidence type="ECO:0000256" key="1">
    <source>
        <dbReference type="ARBA" id="ARBA00001070"/>
    </source>
</evidence>
<evidence type="ECO:0000256" key="5">
    <source>
        <dbReference type="ARBA" id="ARBA00022825"/>
    </source>
</evidence>
<dbReference type="InterPro" id="IPR002470">
    <property type="entry name" value="Peptidase_S9A"/>
</dbReference>
<organism evidence="8 9">
    <name type="scientific">Lentzea albida</name>
    <dbReference type="NCBI Taxonomy" id="65499"/>
    <lineage>
        <taxon>Bacteria</taxon>
        <taxon>Bacillati</taxon>
        <taxon>Actinomycetota</taxon>
        <taxon>Actinomycetes</taxon>
        <taxon>Pseudonocardiales</taxon>
        <taxon>Pseudonocardiaceae</taxon>
        <taxon>Lentzea</taxon>
    </lineage>
</organism>
<evidence type="ECO:0000313" key="9">
    <source>
        <dbReference type="Proteomes" id="UP000199503"/>
    </source>
</evidence>
<accession>A0A1H9X3I4</accession>
<proteinExistence type="predicted"/>
<dbReference type="EC" id="3.4.21.26" evidence="2"/>
<evidence type="ECO:0000256" key="3">
    <source>
        <dbReference type="ARBA" id="ARBA00022670"/>
    </source>
</evidence>
<dbReference type="Pfam" id="PF02897">
    <property type="entry name" value="Peptidase_S9_N"/>
    <property type="match status" value="1"/>
</dbReference>
<reference evidence="9" key="1">
    <citation type="submission" date="2016-10" db="EMBL/GenBank/DDBJ databases">
        <authorList>
            <person name="Varghese N."/>
            <person name="Submissions S."/>
        </authorList>
    </citation>
    <scope>NUCLEOTIDE SEQUENCE [LARGE SCALE GENOMIC DNA]</scope>
    <source>
        <strain evidence="9">DSM 44437</strain>
    </source>
</reference>
<dbReference type="InterPro" id="IPR051167">
    <property type="entry name" value="Prolyl_oligopep/macrocyclase"/>
</dbReference>
<keyword evidence="5" id="KW-0720">Serine protease</keyword>
<keyword evidence="3" id="KW-0645">Protease</keyword>
<evidence type="ECO:0000259" key="6">
    <source>
        <dbReference type="Pfam" id="PF00326"/>
    </source>
</evidence>
<dbReference type="InterPro" id="IPR029058">
    <property type="entry name" value="AB_hydrolase_fold"/>
</dbReference>
<keyword evidence="4" id="KW-0378">Hydrolase</keyword>
<dbReference type="Gene3D" id="3.40.50.1820">
    <property type="entry name" value="alpha/beta hydrolase"/>
    <property type="match status" value="1"/>
</dbReference>
<keyword evidence="9" id="KW-1185">Reference proteome</keyword>
<dbReference type="PANTHER" id="PTHR42881:SF2">
    <property type="entry name" value="PROLYL ENDOPEPTIDASE"/>
    <property type="match status" value="1"/>
</dbReference>
<dbReference type="InterPro" id="IPR023302">
    <property type="entry name" value="Pept_S9A_N"/>
</dbReference>
<feature type="domain" description="Peptidase S9A N-terminal" evidence="7">
    <location>
        <begin position="11"/>
        <end position="367"/>
    </location>
</feature>
<dbReference type="Pfam" id="PF00326">
    <property type="entry name" value="Peptidase_S9"/>
    <property type="match status" value="1"/>
</dbReference>
<name>A0A1H9X3I4_9PSEU</name>
<gene>
    <name evidence="8" type="ORF">SAMN04488000_12710</name>
</gene>
<dbReference type="SUPFAM" id="SSF53474">
    <property type="entry name" value="alpha/beta-Hydrolases"/>
    <property type="match status" value="1"/>
</dbReference>
<dbReference type="AlphaFoldDB" id="A0A1H9X3I4"/>
<dbReference type="Gene3D" id="2.130.10.120">
    <property type="entry name" value="Prolyl oligopeptidase, N-terminal domain"/>
    <property type="match status" value="1"/>
</dbReference>
<dbReference type="GO" id="GO:0006508">
    <property type="term" value="P:proteolysis"/>
    <property type="evidence" value="ECO:0007669"/>
    <property type="project" value="UniProtKB-KW"/>
</dbReference>
<dbReference type="InterPro" id="IPR001375">
    <property type="entry name" value="Peptidase_S9_cat"/>
</dbReference>
<dbReference type="SUPFAM" id="SSF50993">
    <property type="entry name" value="Peptidase/esterase 'gauge' domain"/>
    <property type="match status" value="1"/>
</dbReference>
<dbReference type="GO" id="GO:0005829">
    <property type="term" value="C:cytosol"/>
    <property type="evidence" value="ECO:0007669"/>
    <property type="project" value="TreeGrafter"/>
</dbReference>
<dbReference type="EMBL" id="FOFV01000027">
    <property type="protein sequence ID" value="SES40591.1"/>
    <property type="molecule type" value="Genomic_DNA"/>
</dbReference>
<feature type="domain" description="Peptidase S9 prolyl oligopeptidase catalytic" evidence="6">
    <location>
        <begin position="479"/>
        <end position="684"/>
    </location>
</feature>
<dbReference type="Proteomes" id="UP000199503">
    <property type="component" value="Unassembled WGS sequence"/>
</dbReference>
<dbReference type="GO" id="GO:0070012">
    <property type="term" value="F:oligopeptidase activity"/>
    <property type="evidence" value="ECO:0007669"/>
    <property type="project" value="TreeGrafter"/>
</dbReference>
<evidence type="ECO:0000256" key="4">
    <source>
        <dbReference type="ARBA" id="ARBA00022801"/>
    </source>
</evidence>
<evidence type="ECO:0000256" key="2">
    <source>
        <dbReference type="ARBA" id="ARBA00011897"/>
    </source>
</evidence>
<dbReference type="PANTHER" id="PTHR42881">
    <property type="entry name" value="PROLYL ENDOPEPTIDASE"/>
    <property type="match status" value="1"/>
</dbReference>
<dbReference type="GO" id="GO:0004252">
    <property type="term" value="F:serine-type endopeptidase activity"/>
    <property type="evidence" value="ECO:0007669"/>
    <property type="project" value="UniProtKB-EC"/>
</dbReference>
<sequence>MTTGERLTYPAARTVDAQDTVLDISFPDPYRWLEDDTTETASWQEEQNSLTDAFTDGWAHLAALRAAVDQHVADGNGSSSWMADQAPRYAGGRWFRLDRGAGPDFSDRAVLVVSEEAAGPGRVVYDPNDDGARNVSWFSPSPDGGTVALGVCEDGSELAEIRLLDTGSGERLADRIPQPTMGPMVMPQWLPDSSGFFYTAGDLTSESFAFRPYFHALGGEPPAEPEPVDVPLGATVQVAADGRHAVVTAVWPLPQFVCDLPQRDWRPFVRGLDVSVAGVIDGDRYVAVTNHEAPRGRIVAIPFDGSDPSDPVTWQELVPQSGRVLSHVRLIGGHLVVTGSVDTEARAWVFDRDGREVEEVPLPGRGALPLDAMPTAALAPDGHPDEFVFLFSTPTTSPGLYRYRLGSGRVDVLQAPRAELPGAEVSLRWAKSADGTEVPYHLVLPDGEDGTRPLPTLITGYGGGRVAWPAQWPGPVAAFVAAGGALAISHQRGGSDLGSDWADAGRVGNKQNSYDDVYAIAEHLTTTGVTTPDLLAVTGWSNGGIMAAVAFTQRPDLWSAVVAQCPILDVIACHRYPYGRFAAKAEYGDLDDPDDIARLVTMSPYHLLRDDVKYPALYVHAGGADVACPPQPIRKFIARLQARATAPALLRVWDGVGHGTASSRSEGVTHATHWLAFLLQRFGMEPRVT</sequence>
<evidence type="ECO:0000259" key="7">
    <source>
        <dbReference type="Pfam" id="PF02897"/>
    </source>
</evidence>